<organism evidence="3 4">
    <name type="scientific">Oleiphilus messinensis</name>
    <dbReference type="NCBI Taxonomy" id="141451"/>
    <lineage>
        <taxon>Bacteria</taxon>
        <taxon>Pseudomonadati</taxon>
        <taxon>Pseudomonadota</taxon>
        <taxon>Gammaproteobacteria</taxon>
        <taxon>Oceanospirillales</taxon>
        <taxon>Oleiphilaceae</taxon>
        <taxon>Oleiphilus</taxon>
    </lineage>
</organism>
<protein>
    <submittedName>
        <fullName evidence="3">SirA family protein</fullName>
    </submittedName>
</protein>
<evidence type="ECO:0000256" key="1">
    <source>
        <dbReference type="ARBA" id="ARBA00008984"/>
    </source>
</evidence>
<keyword evidence="4" id="KW-1185">Reference proteome</keyword>
<feature type="domain" description="UPF0033" evidence="2">
    <location>
        <begin position="12"/>
        <end position="36"/>
    </location>
</feature>
<dbReference type="PROSITE" id="PS01148">
    <property type="entry name" value="UPF0033"/>
    <property type="match status" value="1"/>
</dbReference>
<dbReference type="Pfam" id="PF01206">
    <property type="entry name" value="TusA"/>
    <property type="match status" value="1"/>
</dbReference>
<dbReference type="KEGG" id="ome:OLMES_2269"/>
<name>A0A1Y0I760_9GAMM</name>
<dbReference type="InterPro" id="IPR036868">
    <property type="entry name" value="TusA-like_sf"/>
</dbReference>
<accession>A0A1Y0I760</accession>
<reference evidence="3 4" key="1">
    <citation type="submission" date="2017-05" db="EMBL/GenBank/DDBJ databases">
        <title>Genomic insights into alkan degradation activity of Oleiphilus messinensis.</title>
        <authorList>
            <person name="Kozyavkin S.A."/>
            <person name="Slesarev A.I."/>
            <person name="Golyshin P.N."/>
            <person name="Korzhenkov A."/>
            <person name="Golyshina O.N."/>
            <person name="Toshchakov S.V."/>
        </authorList>
    </citation>
    <scope>NUCLEOTIDE SEQUENCE [LARGE SCALE GENOMIC DNA]</scope>
    <source>
        <strain evidence="3 4">ME102</strain>
    </source>
</reference>
<evidence type="ECO:0000259" key="2">
    <source>
        <dbReference type="PROSITE" id="PS01148"/>
    </source>
</evidence>
<dbReference type="SUPFAM" id="SSF64307">
    <property type="entry name" value="SirA-like"/>
    <property type="match status" value="1"/>
</dbReference>
<dbReference type="AlphaFoldDB" id="A0A1Y0I760"/>
<proteinExistence type="inferred from homology"/>
<dbReference type="PANTHER" id="PTHR33279:SF2">
    <property type="entry name" value="SULFUR CARRIER PROTEIN TUSA"/>
    <property type="match status" value="1"/>
</dbReference>
<dbReference type="InterPro" id="IPR001455">
    <property type="entry name" value="TusA-like"/>
</dbReference>
<evidence type="ECO:0000313" key="4">
    <source>
        <dbReference type="Proteomes" id="UP000196027"/>
    </source>
</evidence>
<dbReference type="Proteomes" id="UP000196027">
    <property type="component" value="Chromosome"/>
</dbReference>
<sequence>MSNDIPDGLVILDVKGLFCPEPVMMLHNKVDEIDVGDTVQIIATDPSTKRDIPRFCNFLGHELVQQYEEDSCYIYIVRKG</sequence>
<dbReference type="OrthoDB" id="9797352at2"/>
<dbReference type="RefSeq" id="WP_087461333.1">
    <property type="nucleotide sequence ID" value="NZ_CP021425.1"/>
</dbReference>
<dbReference type="Gene3D" id="3.30.110.40">
    <property type="entry name" value="TusA-like domain"/>
    <property type="match status" value="1"/>
</dbReference>
<gene>
    <name evidence="3" type="ORF">OLMES_2269</name>
</gene>
<comment type="similarity">
    <text evidence="1">Belongs to the sulfur carrier protein TusA family.</text>
</comment>
<dbReference type="PANTHER" id="PTHR33279">
    <property type="entry name" value="SULFUR CARRIER PROTEIN YEDF-RELATED"/>
    <property type="match status" value="1"/>
</dbReference>
<dbReference type="NCBIfam" id="NF001423">
    <property type="entry name" value="PRK00299.1"/>
    <property type="match status" value="1"/>
</dbReference>
<dbReference type="EMBL" id="CP021425">
    <property type="protein sequence ID" value="ARU56332.1"/>
    <property type="molecule type" value="Genomic_DNA"/>
</dbReference>
<evidence type="ECO:0000313" key="3">
    <source>
        <dbReference type="EMBL" id="ARU56332.1"/>
    </source>
</evidence>